<evidence type="ECO:0000256" key="6">
    <source>
        <dbReference type="ARBA" id="ARBA00035188"/>
    </source>
</evidence>
<evidence type="ECO:0000256" key="4">
    <source>
        <dbReference type="ARBA" id="ARBA00023128"/>
    </source>
</evidence>
<feature type="domain" description="Ribosomal protein/NADH dehydrogenase" evidence="7">
    <location>
        <begin position="32"/>
        <end position="105"/>
    </location>
</feature>
<dbReference type="Gene3D" id="3.40.30.10">
    <property type="entry name" value="Glutaredoxin"/>
    <property type="match status" value="1"/>
</dbReference>
<keyword evidence="4" id="KW-0496">Mitochondrion</keyword>
<evidence type="ECO:0000313" key="8">
    <source>
        <dbReference type="EMBL" id="OAG02876.1"/>
    </source>
</evidence>
<dbReference type="InParanoid" id="A0A177C641"/>
<evidence type="ECO:0000256" key="3">
    <source>
        <dbReference type="ARBA" id="ARBA00022980"/>
    </source>
</evidence>
<dbReference type="InterPro" id="IPR007741">
    <property type="entry name" value="Ribosomal_mL43/mS25/NADH_DH"/>
</dbReference>
<keyword evidence="5" id="KW-0687">Ribonucleoprotein</keyword>
<keyword evidence="3 8" id="KW-0689">Ribosomal protein</keyword>
<protein>
    <recommendedName>
        <fullName evidence="6">Large ribosomal subunit protein mL43</fullName>
    </recommendedName>
</protein>
<dbReference type="FunCoup" id="A0A177C641">
    <property type="interactions" value="334"/>
</dbReference>
<gene>
    <name evidence="8" type="ORF">CC84DRAFT_1124870</name>
</gene>
<dbReference type="RefSeq" id="XP_018033241.1">
    <property type="nucleotide sequence ID" value="XM_018175701.1"/>
</dbReference>
<reference evidence="8 9" key="1">
    <citation type="submission" date="2016-05" db="EMBL/GenBank/DDBJ databases">
        <title>Comparative analysis of secretome profiles of manganese(II)-oxidizing ascomycete fungi.</title>
        <authorList>
            <consortium name="DOE Joint Genome Institute"/>
            <person name="Zeiner C.A."/>
            <person name="Purvine S.O."/>
            <person name="Zink E.M."/>
            <person name="Wu S."/>
            <person name="Pasa-Tolic L."/>
            <person name="Chaput D.L."/>
            <person name="Haridas S."/>
            <person name="Grigoriev I.V."/>
            <person name="Santelli C.M."/>
            <person name="Hansel C.M."/>
        </authorList>
    </citation>
    <scope>NUCLEOTIDE SEQUENCE [LARGE SCALE GENOMIC DNA]</scope>
    <source>
        <strain evidence="8 9">AP3s5-JAC2a</strain>
    </source>
</reference>
<organism evidence="8 9">
    <name type="scientific">Paraphaeosphaeria sporulosa</name>
    <dbReference type="NCBI Taxonomy" id="1460663"/>
    <lineage>
        <taxon>Eukaryota</taxon>
        <taxon>Fungi</taxon>
        <taxon>Dikarya</taxon>
        <taxon>Ascomycota</taxon>
        <taxon>Pezizomycotina</taxon>
        <taxon>Dothideomycetes</taxon>
        <taxon>Pleosporomycetidae</taxon>
        <taxon>Pleosporales</taxon>
        <taxon>Massarineae</taxon>
        <taxon>Didymosphaeriaceae</taxon>
        <taxon>Paraphaeosphaeria</taxon>
    </lineage>
</organism>
<keyword evidence="9" id="KW-1185">Reference proteome</keyword>
<dbReference type="PANTHER" id="PTHR21396:SF2">
    <property type="entry name" value="LARGE RIBOSOMAL SUBUNIT PROTEIN ML43"/>
    <property type="match status" value="1"/>
</dbReference>
<dbReference type="SMART" id="SM00916">
    <property type="entry name" value="L51_S25_CI-B8"/>
    <property type="match status" value="1"/>
</dbReference>
<comment type="subcellular location">
    <subcellularLocation>
        <location evidence="1">Mitochondrion</location>
    </subcellularLocation>
</comment>
<dbReference type="GeneID" id="28759187"/>
<dbReference type="STRING" id="1460663.A0A177C641"/>
<accession>A0A177C641</accession>
<proteinExistence type="inferred from homology"/>
<dbReference type="GO" id="GO:0005762">
    <property type="term" value="C:mitochondrial large ribosomal subunit"/>
    <property type="evidence" value="ECO:0007669"/>
    <property type="project" value="TreeGrafter"/>
</dbReference>
<dbReference type="GO" id="GO:0032543">
    <property type="term" value="P:mitochondrial translation"/>
    <property type="evidence" value="ECO:0007669"/>
    <property type="project" value="InterPro"/>
</dbReference>
<dbReference type="Pfam" id="PF05047">
    <property type="entry name" value="L51_S25_CI-B8"/>
    <property type="match status" value="1"/>
</dbReference>
<evidence type="ECO:0000259" key="7">
    <source>
        <dbReference type="SMART" id="SM00916"/>
    </source>
</evidence>
<evidence type="ECO:0000313" key="9">
    <source>
        <dbReference type="Proteomes" id="UP000077069"/>
    </source>
</evidence>
<dbReference type="InterPro" id="IPR039927">
    <property type="entry name" value="Ribosomal_mL43"/>
</dbReference>
<evidence type="ECO:0000256" key="1">
    <source>
        <dbReference type="ARBA" id="ARBA00004173"/>
    </source>
</evidence>
<dbReference type="InterPro" id="IPR036249">
    <property type="entry name" value="Thioredoxin-like_sf"/>
</dbReference>
<comment type="similarity">
    <text evidence="2">Belongs to the mitochondrion-specific ribosomal protein mL43 family.</text>
</comment>
<dbReference type="SUPFAM" id="SSF52833">
    <property type="entry name" value="Thioredoxin-like"/>
    <property type="match status" value="1"/>
</dbReference>
<dbReference type="GO" id="GO:0003735">
    <property type="term" value="F:structural constituent of ribosome"/>
    <property type="evidence" value="ECO:0007669"/>
    <property type="project" value="InterPro"/>
</dbReference>
<evidence type="ECO:0000256" key="2">
    <source>
        <dbReference type="ARBA" id="ARBA00006073"/>
    </source>
</evidence>
<dbReference type="OrthoDB" id="88at2759"/>
<sequence length="138" mass="15517">MPLSAIQKVATAQNGVGAFVLPCKRITLRYCDWAGSSKGMNAYLKTQLGFFAKRNPQIEIQVYKKANDHPAITAYYLNGHQRSVNVKNLAPEEIREKLELLRNSSPEKNKRVPAKPVTSINENVRGIWDPFHGAKIKI</sequence>
<name>A0A177C641_9PLEO</name>
<dbReference type="FunFam" id="3.40.30.10:FF:000173">
    <property type="entry name" value="Mitochondrial 54S ribosomal protein"/>
    <property type="match status" value="1"/>
</dbReference>
<dbReference type="Proteomes" id="UP000077069">
    <property type="component" value="Unassembled WGS sequence"/>
</dbReference>
<dbReference type="PANTHER" id="PTHR21396">
    <property type="entry name" value="39S RIBOSOMAL PROTEIN L43"/>
    <property type="match status" value="1"/>
</dbReference>
<dbReference type="AlphaFoldDB" id="A0A177C641"/>
<evidence type="ECO:0000256" key="5">
    <source>
        <dbReference type="ARBA" id="ARBA00023274"/>
    </source>
</evidence>
<dbReference type="EMBL" id="KV441555">
    <property type="protein sequence ID" value="OAG02876.1"/>
    <property type="molecule type" value="Genomic_DNA"/>
</dbReference>